<accession>A0A0F9GH88</accession>
<protein>
    <submittedName>
        <fullName evidence="2">Uncharacterized protein</fullName>
    </submittedName>
</protein>
<sequence>MKELKEDTLVVCIIAVCITIIGCITVICGCEGPIGSPGVRGPRGLTGSQGVAIDSHEYILHDTEGANWMMEITDSENYFSDVWIRRSQSDNWSKLSHGISYYQNGNYVIIYYKQAYIDWYCKITFME</sequence>
<feature type="transmembrane region" description="Helical" evidence="1">
    <location>
        <begin position="7"/>
        <end position="27"/>
    </location>
</feature>
<keyword evidence="1" id="KW-1133">Transmembrane helix</keyword>
<name>A0A0F9GH88_9ZZZZ</name>
<comment type="caution">
    <text evidence="2">The sequence shown here is derived from an EMBL/GenBank/DDBJ whole genome shotgun (WGS) entry which is preliminary data.</text>
</comment>
<keyword evidence="1" id="KW-0812">Transmembrane</keyword>
<gene>
    <name evidence="2" type="ORF">LCGC14_2121640</name>
</gene>
<organism evidence="2">
    <name type="scientific">marine sediment metagenome</name>
    <dbReference type="NCBI Taxonomy" id="412755"/>
    <lineage>
        <taxon>unclassified sequences</taxon>
        <taxon>metagenomes</taxon>
        <taxon>ecological metagenomes</taxon>
    </lineage>
</organism>
<evidence type="ECO:0000313" key="2">
    <source>
        <dbReference type="EMBL" id="KKL68770.1"/>
    </source>
</evidence>
<dbReference type="PROSITE" id="PS51257">
    <property type="entry name" value="PROKAR_LIPOPROTEIN"/>
    <property type="match status" value="1"/>
</dbReference>
<proteinExistence type="predicted"/>
<dbReference type="EMBL" id="LAZR01026431">
    <property type="protein sequence ID" value="KKL68770.1"/>
    <property type="molecule type" value="Genomic_DNA"/>
</dbReference>
<evidence type="ECO:0000256" key="1">
    <source>
        <dbReference type="SAM" id="Phobius"/>
    </source>
</evidence>
<keyword evidence="1" id="KW-0472">Membrane</keyword>
<dbReference type="AlphaFoldDB" id="A0A0F9GH88"/>
<reference evidence="2" key="1">
    <citation type="journal article" date="2015" name="Nature">
        <title>Complex archaea that bridge the gap between prokaryotes and eukaryotes.</title>
        <authorList>
            <person name="Spang A."/>
            <person name="Saw J.H."/>
            <person name="Jorgensen S.L."/>
            <person name="Zaremba-Niedzwiedzka K."/>
            <person name="Martijn J."/>
            <person name="Lind A.E."/>
            <person name="van Eijk R."/>
            <person name="Schleper C."/>
            <person name="Guy L."/>
            <person name="Ettema T.J."/>
        </authorList>
    </citation>
    <scope>NUCLEOTIDE SEQUENCE</scope>
</reference>